<evidence type="ECO:0000313" key="3">
    <source>
        <dbReference type="Proteomes" id="UP000256690"/>
    </source>
</evidence>
<dbReference type="AlphaFoldDB" id="A0A3D8RSL9"/>
<organism evidence="2 3">
    <name type="scientific">Aspergillus mulundensis</name>
    <dbReference type="NCBI Taxonomy" id="1810919"/>
    <lineage>
        <taxon>Eukaryota</taxon>
        <taxon>Fungi</taxon>
        <taxon>Dikarya</taxon>
        <taxon>Ascomycota</taxon>
        <taxon>Pezizomycotina</taxon>
        <taxon>Eurotiomycetes</taxon>
        <taxon>Eurotiomycetidae</taxon>
        <taxon>Eurotiales</taxon>
        <taxon>Aspergillaceae</taxon>
        <taxon>Aspergillus</taxon>
        <taxon>Aspergillus subgen. Nidulantes</taxon>
    </lineage>
</organism>
<dbReference type="Proteomes" id="UP000256690">
    <property type="component" value="Unassembled WGS sequence"/>
</dbReference>
<evidence type="ECO:0000313" key="2">
    <source>
        <dbReference type="EMBL" id="RDW76811.1"/>
    </source>
</evidence>
<accession>A0A3D8RSL9</accession>
<feature type="region of interest" description="Disordered" evidence="1">
    <location>
        <begin position="279"/>
        <end position="317"/>
    </location>
</feature>
<feature type="compositionally biased region" description="Polar residues" evidence="1">
    <location>
        <begin position="191"/>
        <end position="208"/>
    </location>
</feature>
<comment type="caution">
    <text evidence="2">The sequence shown here is derived from an EMBL/GenBank/DDBJ whole genome shotgun (WGS) entry which is preliminary data.</text>
</comment>
<dbReference type="OrthoDB" id="8062037at2759"/>
<feature type="compositionally biased region" description="Acidic residues" evidence="1">
    <location>
        <begin position="284"/>
        <end position="293"/>
    </location>
</feature>
<proteinExistence type="predicted"/>
<feature type="region of interest" description="Disordered" evidence="1">
    <location>
        <begin position="189"/>
        <end position="220"/>
    </location>
</feature>
<dbReference type="RefSeq" id="XP_026603123.1">
    <property type="nucleotide sequence ID" value="XM_026748819.1"/>
</dbReference>
<reference evidence="2 3" key="1">
    <citation type="journal article" date="2018" name="IMA Fungus">
        <title>IMA Genome-F 9: Draft genome sequence of Annulohypoxylon stygium, Aspergillus mulundensis, Berkeleyomyces basicola (syn. Thielaviopsis basicola), Ceratocystis smalleyi, two Cercospora beticola strains, Coleophoma cylindrospora, Fusarium fracticaudum, Phialophora cf. hyalina, and Morchella septimelata.</title>
        <authorList>
            <person name="Wingfield B.D."/>
            <person name="Bills G.F."/>
            <person name="Dong Y."/>
            <person name="Huang W."/>
            <person name="Nel W.J."/>
            <person name="Swalarsk-Parry B.S."/>
            <person name="Vaghefi N."/>
            <person name="Wilken P.M."/>
            <person name="An Z."/>
            <person name="de Beer Z.W."/>
            <person name="De Vos L."/>
            <person name="Chen L."/>
            <person name="Duong T.A."/>
            <person name="Gao Y."/>
            <person name="Hammerbacher A."/>
            <person name="Kikkert J.R."/>
            <person name="Li Y."/>
            <person name="Li H."/>
            <person name="Li K."/>
            <person name="Li Q."/>
            <person name="Liu X."/>
            <person name="Ma X."/>
            <person name="Naidoo K."/>
            <person name="Pethybridge S.J."/>
            <person name="Sun J."/>
            <person name="Steenkamp E.T."/>
            <person name="van der Nest M.A."/>
            <person name="van Wyk S."/>
            <person name="Wingfield M.J."/>
            <person name="Xiong C."/>
            <person name="Yue Q."/>
            <person name="Zhang X."/>
        </authorList>
    </citation>
    <scope>NUCLEOTIDE SEQUENCE [LARGE SCALE GENOMIC DNA]</scope>
    <source>
        <strain evidence="2 3">DSM 5745</strain>
    </source>
</reference>
<protein>
    <submittedName>
        <fullName evidence="2">Uncharacterized protein</fullName>
    </submittedName>
</protein>
<feature type="compositionally biased region" description="Acidic residues" evidence="1">
    <location>
        <begin position="308"/>
        <end position="317"/>
    </location>
</feature>
<dbReference type="STRING" id="1810919.A0A3D8RSL9"/>
<keyword evidence="3" id="KW-1185">Reference proteome</keyword>
<sequence>MSYQRPYSSPYTPSPSPPHLSTILNLYPDAEPYCAGYAPSQGRRCHMRTNARGRSLALSLLNEATKDIRAGYIPDEDLLFTLAHATLCTRFHQNQAPTLVARWKGAIECFFDKQGAPPATEYDAGGQQWFEDCISGRRKMDSLDELESFTRALLYPDFAPTPTTRRSGGASGVSVSRRIPAPARFGLQPTARRTSASRAQTESGNSLVRETGAPPAPTQRRAISNHFEIGCPGYKDIRSSASTGHSLRREKNWTEPLSHHGTWDTFSVHASLKQYISQSPFTNEPDEPDEPDDHDNNYYDNHYHHDDDNDDNDDDDNNDPDSIKCLCTIASPFAVYPYLLTRDSKSTPSFCSCSCSRSCFHLGYYYYYQWADTPVRPQLRSDFHRSSEDTRALYPSQTAPGRG</sequence>
<evidence type="ECO:0000256" key="1">
    <source>
        <dbReference type="SAM" id="MobiDB-lite"/>
    </source>
</evidence>
<feature type="compositionally biased region" description="Basic and acidic residues" evidence="1">
    <location>
        <begin position="294"/>
        <end position="307"/>
    </location>
</feature>
<dbReference type="GeneID" id="38117173"/>
<name>A0A3D8RSL9_9EURO</name>
<dbReference type="EMBL" id="PVWQ01000007">
    <property type="protein sequence ID" value="RDW76811.1"/>
    <property type="molecule type" value="Genomic_DNA"/>
</dbReference>
<gene>
    <name evidence="2" type="ORF">DSM5745_06803</name>
</gene>